<dbReference type="SUPFAM" id="SSF47781">
    <property type="entry name" value="RuvA domain 2-like"/>
    <property type="match status" value="1"/>
</dbReference>
<reference evidence="2 4" key="1">
    <citation type="journal article" date="2010" name="BMC Genomics">
        <title>Combination of measures distinguishes pre-miRNAs from other stem-loops in the genome of the newly sequenced Anopheles darlingi.</title>
        <authorList>
            <person name="Mendes N.D."/>
            <person name="Freitas A.T."/>
            <person name="Vasconcelos A.T."/>
            <person name="Sagot M.F."/>
        </authorList>
    </citation>
    <scope>NUCLEOTIDE SEQUENCE</scope>
</reference>
<dbReference type="PANTHER" id="PTHR21053">
    <property type="entry name" value="TRANSCRIPTION ELONGATION FACTOR, MITOCHONDRIAL"/>
    <property type="match status" value="1"/>
</dbReference>
<protein>
    <submittedName>
        <fullName evidence="2 3">Uncharacterized protein</fullName>
    </submittedName>
</protein>
<name>W5JIQ5_ANODA</name>
<evidence type="ECO:0000313" key="2">
    <source>
        <dbReference type="EMBL" id="ETN63173.1"/>
    </source>
</evidence>
<dbReference type="VEuPathDB" id="VectorBase:ADAR2_008679"/>
<gene>
    <name evidence="2" type="ORF">AND_005120</name>
</gene>
<dbReference type="FunCoup" id="W5JIQ5">
    <property type="interactions" value="88"/>
</dbReference>
<dbReference type="InterPro" id="IPR010994">
    <property type="entry name" value="RuvA_2-like"/>
</dbReference>
<keyword evidence="4" id="KW-1185">Reference proteome</keyword>
<reference evidence="2" key="3">
    <citation type="journal article" date="2013" name="Nucleic Acids Res.">
        <title>The genome of Anopheles darlingi, the main neotropical malaria vector.</title>
        <authorList>
            <person name="Marinotti O."/>
            <person name="Cerqueira G.C."/>
            <person name="de Almeida L.G."/>
            <person name="Ferro M.I."/>
            <person name="Loreto E.L."/>
            <person name="Zaha A."/>
            <person name="Teixeira S.M."/>
            <person name="Wespiser A.R."/>
            <person name="Almeida E Silva A."/>
            <person name="Schlindwein A.D."/>
            <person name="Pacheco A.C."/>
            <person name="Silva A.L."/>
            <person name="Graveley B.R."/>
            <person name="Walenz B.P."/>
            <person name="Lima Bde A."/>
            <person name="Ribeiro C.A."/>
            <person name="Nunes-Silva C.G."/>
            <person name="de Carvalho C.R."/>
            <person name="Soares C.M."/>
            <person name="de Menezes C.B."/>
            <person name="Matiolli C."/>
            <person name="Caffrey D."/>
            <person name="Araujo D.A."/>
            <person name="de Oliveira D.M."/>
            <person name="Golenbock D."/>
            <person name="Grisard E.C."/>
            <person name="Fantinatti-Garboggini F."/>
            <person name="de Carvalho F.M."/>
            <person name="Barcellos F.G."/>
            <person name="Prosdocimi F."/>
            <person name="May G."/>
            <person name="Azevedo Junior G.M."/>
            <person name="Guimaraes G.M."/>
            <person name="Goldman G.H."/>
            <person name="Padilha I.Q."/>
            <person name="Batista Jda S."/>
            <person name="Ferro J.A."/>
            <person name="Ribeiro J.M."/>
            <person name="Fietto J.L."/>
            <person name="Dabbas K.M."/>
            <person name="Cerdeira L."/>
            <person name="Agnez-Lima L.F."/>
            <person name="Brocchi M."/>
            <person name="de Carvalho M.O."/>
            <person name="Teixeira Mde M."/>
            <person name="Diniz Maia Mde M."/>
            <person name="Goldman M.H."/>
            <person name="Cruz Schneider M.P."/>
            <person name="Felipe M.S."/>
            <person name="Hungria M."/>
            <person name="Nicolas M.F."/>
            <person name="Pereira M."/>
            <person name="Montes M.A."/>
            <person name="Cantao M.E."/>
            <person name="Vincentz M."/>
            <person name="Rafael M.S."/>
            <person name="Silverman N."/>
            <person name="Stoco P.H."/>
            <person name="Souza R.C."/>
            <person name="Vicentini R."/>
            <person name="Gazzinelli R.T."/>
            <person name="Neves Rde O."/>
            <person name="Silva R."/>
            <person name="Astolfi-Filho S."/>
            <person name="Maciel T.E."/>
            <person name="Urmenyi T.P."/>
            <person name="Tadei W.P."/>
            <person name="Camargo E.P."/>
            <person name="de Vasconcelos A.T."/>
        </authorList>
    </citation>
    <scope>NUCLEOTIDE SEQUENCE</scope>
</reference>
<dbReference type="AlphaFoldDB" id="W5JIQ5"/>
<dbReference type="InterPro" id="IPR039150">
    <property type="entry name" value="TEFM"/>
</dbReference>
<sequence>MRAFLGRKIRFPRKMIGQLIKRQVTTSNRYLLCTIPCRSIKVDSTTKLGFPCTYSEEETKKILNTLNEQDVEELYKYNISKYRLKKIEGWRKKFGGFLSLEQVLELDGFGVTVLRKFYDSIVHGPKADAVVAPKVKEVKFTTPLLATQVAARVTSCVSLYVGLDYVTWARFKVTKDQPTALTGWNSYNISDRKLHLAELIRNVTHINQLIPEADVYVVENPPVAQATAMGSAVQTNINVQRSQLIGMLMLMLANRPTSFSQPHQQMGGDGETGGQGAEGELPSAGSNVFFLKQYLSARLFGIFVGNERVSAEEVVRSLMDRQIGPNEDESLQSVQSRLNIPVGLRIIYDENDRAEREFLGQSLLLGLTFLRLCVFKCEDSLKMFRR</sequence>
<dbReference type="EMBL" id="ADMH02001285">
    <property type="protein sequence ID" value="ETN63173.1"/>
    <property type="molecule type" value="Genomic_DNA"/>
</dbReference>
<dbReference type="GO" id="GO:0006392">
    <property type="term" value="P:transcription elongation by mitochondrial RNA polymerase"/>
    <property type="evidence" value="ECO:0007669"/>
    <property type="project" value="InterPro"/>
</dbReference>
<feature type="compositionally biased region" description="Gly residues" evidence="1">
    <location>
        <begin position="267"/>
        <end position="277"/>
    </location>
</feature>
<dbReference type="eggNOG" id="ENOG502S7NE">
    <property type="taxonomic scope" value="Eukaryota"/>
</dbReference>
<evidence type="ECO:0000256" key="1">
    <source>
        <dbReference type="SAM" id="MobiDB-lite"/>
    </source>
</evidence>
<dbReference type="VEuPathDB" id="VectorBase:ADAC005120"/>
<dbReference type="HOGENOM" id="CLU_049502_0_0_1"/>
<dbReference type="EnsemblMetazoa" id="ADAC005120-RA">
    <property type="protein sequence ID" value="ADAC005120-PA"/>
    <property type="gene ID" value="ADAC005120"/>
</dbReference>
<dbReference type="GO" id="GO:0030337">
    <property type="term" value="F:DNA polymerase processivity factor activity"/>
    <property type="evidence" value="ECO:0007669"/>
    <property type="project" value="TreeGrafter"/>
</dbReference>
<evidence type="ECO:0000313" key="3">
    <source>
        <dbReference type="EnsemblMetazoa" id="ADAC005120-PA"/>
    </source>
</evidence>
<reference evidence="2" key="2">
    <citation type="submission" date="2010-05" db="EMBL/GenBank/DDBJ databases">
        <authorList>
            <person name="Almeida L.G."/>
            <person name="Nicolas M.F."/>
            <person name="Souza R.C."/>
            <person name="Vasconcelos A.T.R."/>
        </authorList>
    </citation>
    <scope>NUCLEOTIDE SEQUENCE</scope>
</reference>
<organism evidence="2">
    <name type="scientific">Anopheles darlingi</name>
    <name type="common">Mosquito</name>
    <dbReference type="NCBI Taxonomy" id="43151"/>
    <lineage>
        <taxon>Eukaryota</taxon>
        <taxon>Metazoa</taxon>
        <taxon>Ecdysozoa</taxon>
        <taxon>Arthropoda</taxon>
        <taxon>Hexapoda</taxon>
        <taxon>Insecta</taxon>
        <taxon>Pterygota</taxon>
        <taxon>Neoptera</taxon>
        <taxon>Endopterygota</taxon>
        <taxon>Diptera</taxon>
        <taxon>Nematocera</taxon>
        <taxon>Culicoidea</taxon>
        <taxon>Culicidae</taxon>
        <taxon>Anophelinae</taxon>
        <taxon>Anopheles</taxon>
    </lineage>
</organism>
<evidence type="ECO:0000313" key="4">
    <source>
        <dbReference type="Proteomes" id="UP000000673"/>
    </source>
</evidence>
<accession>W5JIQ5</accession>
<reference evidence="3" key="4">
    <citation type="submission" date="2015-06" db="UniProtKB">
        <authorList>
            <consortium name="EnsemblMetazoa"/>
        </authorList>
    </citation>
    <scope>IDENTIFICATION</scope>
</reference>
<proteinExistence type="predicted"/>
<dbReference type="GO" id="GO:0042645">
    <property type="term" value="C:mitochondrial nucleoid"/>
    <property type="evidence" value="ECO:0007669"/>
    <property type="project" value="TreeGrafter"/>
</dbReference>
<dbReference type="OMA" id="ESPQMAQ"/>
<feature type="region of interest" description="Disordered" evidence="1">
    <location>
        <begin position="259"/>
        <end position="278"/>
    </location>
</feature>
<dbReference type="PANTHER" id="PTHR21053:SF2">
    <property type="entry name" value="TRANSCRIPTION ELONGATION FACTOR, MITOCHONDRIAL"/>
    <property type="match status" value="1"/>
</dbReference>
<dbReference type="Proteomes" id="UP000000673">
    <property type="component" value="Unassembled WGS sequence"/>
</dbReference>